<keyword evidence="6" id="KW-0472">Membrane</keyword>
<evidence type="ECO:0000256" key="7">
    <source>
        <dbReference type="ARBA" id="ARBA00023180"/>
    </source>
</evidence>
<dbReference type="OrthoDB" id="8187528at2759"/>
<keyword evidence="4" id="KW-0812">Transmembrane</keyword>
<dbReference type="GO" id="GO:0005886">
    <property type="term" value="C:plasma membrane"/>
    <property type="evidence" value="ECO:0007669"/>
    <property type="project" value="UniProtKB-SubCell"/>
</dbReference>
<dbReference type="Pfam" id="PF01130">
    <property type="entry name" value="CD36"/>
    <property type="match status" value="1"/>
</dbReference>
<protein>
    <submittedName>
        <fullName evidence="8">Uncharacterized protein</fullName>
    </submittedName>
</protein>
<proteinExistence type="inferred from homology"/>
<evidence type="ECO:0000256" key="4">
    <source>
        <dbReference type="ARBA" id="ARBA00022692"/>
    </source>
</evidence>
<organism evidence="8 9">
    <name type="scientific">Eumeta variegata</name>
    <name type="common">Bagworm moth</name>
    <name type="synonym">Eumeta japonica</name>
    <dbReference type="NCBI Taxonomy" id="151549"/>
    <lineage>
        <taxon>Eukaryota</taxon>
        <taxon>Metazoa</taxon>
        <taxon>Ecdysozoa</taxon>
        <taxon>Arthropoda</taxon>
        <taxon>Hexapoda</taxon>
        <taxon>Insecta</taxon>
        <taxon>Pterygota</taxon>
        <taxon>Neoptera</taxon>
        <taxon>Endopterygota</taxon>
        <taxon>Lepidoptera</taxon>
        <taxon>Glossata</taxon>
        <taxon>Ditrysia</taxon>
        <taxon>Tineoidea</taxon>
        <taxon>Psychidae</taxon>
        <taxon>Oiketicinae</taxon>
        <taxon>Eumeta</taxon>
    </lineage>
</organism>
<evidence type="ECO:0000256" key="1">
    <source>
        <dbReference type="ARBA" id="ARBA00004236"/>
    </source>
</evidence>
<dbReference type="AlphaFoldDB" id="A0A4C1UFS1"/>
<evidence type="ECO:0000256" key="6">
    <source>
        <dbReference type="ARBA" id="ARBA00023136"/>
    </source>
</evidence>
<evidence type="ECO:0000256" key="5">
    <source>
        <dbReference type="ARBA" id="ARBA00022989"/>
    </source>
</evidence>
<keyword evidence="9" id="KW-1185">Reference proteome</keyword>
<keyword evidence="5" id="KW-1133">Transmembrane helix</keyword>
<evidence type="ECO:0000313" key="8">
    <source>
        <dbReference type="EMBL" id="GBP24806.1"/>
    </source>
</evidence>
<keyword evidence="7" id="KW-0325">Glycoprotein</keyword>
<dbReference type="Proteomes" id="UP000299102">
    <property type="component" value="Unassembled WGS sequence"/>
</dbReference>
<evidence type="ECO:0000256" key="3">
    <source>
        <dbReference type="ARBA" id="ARBA00022475"/>
    </source>
</evidence>
<dbReference type="EMBL" id="BGZK01000166">
    <property type="protein sequence ID" value="GBP24806.1"/>
    <property type="molecule type" value="Genomic_DNA"/>
</dbReference>
<gene>
    <name evidence="8" type="ORF">EVAR_14139_1</name>
</gene>
<comment type="subcellular location">
    <subcellularLocation>
        <location evidence="1">Cell membrane</location>
    </subcellularLocation>
</comment>
<evidence type="ECO:0000313" key="9">
    <source>
        <dbReference type="Proteomes" id="UP000299102"/>
    </source>
</evidence>
<reference evidence="8 9" key="1">
    <citation type="journal article" date="2019" name="Commun. Biol.">
        <title>The bagworm genome reveals a unique fibroin gene that provides high tensile strength.</title>
        <authorList>
            <person name="Kono N."/>
            <person name="Nakamura H."/>
            <person name="Ohtoshi R."/>
            <person name="Tomita M."/>
            <person name="Numata K."/>
            <person name="Arakawa K."/>
        </authorList>
    </citation>
    <scope>NUCLEOTIDE SEQUENCE [LARGE SCALE GENOMIC DNA]</scope>
</reference>
<sequence>MSVRQEVCKDRTVWKSIVSVYPFWGIGGLASYLHSAPYLIKTAFRFLVNSHNGQFFVRKTIYEYLWDYRESILDTSRSLAPGLVPVDNLGVLARRLAIAREQVKAIQAIQSHSIKVASKTDDVVAVTKQHLRRHLSVTSRVGRVRPLSLFYSDAPADRVEERSLALSLGCSAQAERDNESCFFKTNIHGHKRLDFLPGCFVRNGFVFILSMPEKIRKEPPLSFLLALLEGKLPSERAIYSDFSDEMSVYIGPQWGHERFFQIHRFRGEPQLPGYDAEVCPDRIFGSTEGVLYRQRMTKDDVLLYWRKSVCKLMPLYFDNDERRLHAQKSVTHYPVPPEPSARARARNERSLFHSIGRCVRVEERQRPHTTYT</sequence>
<evidence type="ECO:0000256" key="2">
    <source>
        <dbReference type="ARBA" id="ARBA00010532"/>
    </source>
</evidence>
<keyword evidence="3" id="KW-1003">Cell membrane</keyword>
<comment type="caution">
    <text evidence="8">The sequence shown here is derived from an EMBL/GenBank/DDBJ whole genome shotgun (WGS) entry which is preliminary data.</text>
</comment>
<name>A0A4C1UFS1_EUMVA</name>
<comment type="similarity">
    <text evidence="2">Belongs to the CD36 family.</text>
</comment>
<accession>A0A4C1UFS1</accession>
<dbReference type="InterPro" id="IPR002159">
    <property type="entry name" value="CD36_fam"/>
</dbReference>